<gene>
    <name evidence="7" type="primary">rimI</name>
    <name evidence="7" type="ORF">GH754_13690</name>
</gene>
<sequence>MNNLFIRPMREADLSQVMEIERVTFTTPWDLDAFETELHKNEFAHYYIIGQDERIFGYCGLWVVYEAAQITNIAILPEYRGNNYGDRLFAHVVKESTELNAKELSLEVRISNIVAQKLYRKYGMVPVGVRKNYYVDNQEDAIVMWVKL</sequence>
<evidence type="ECO:0000259" key="6">
    <source>
        <dbReference type="PROSITE" id="PS51186"/>
    </source>
</evidence>
<keyword evidence="2 5" id="KW-0963">Cytoplasm</keyword>
<comment type="function">
    <text evidence="5">Acetylates the N-terminal alanine of ribosomal protein bS18.</text>
</comment>
<dbReference type="Pfam" id="PF00583">
    <property type="entry name" value="Acetyltransf_1"/>
    <property type="match status" value="1"/>
</dbReference>
<dbReference type="InterPro" id="IPR006464">
    <property type="entry name" value="AcTrfase_RimI/Ard1"/>
</dbReference>
<dbReference type="Proteomes" id="UP000480185">
    <property type="component" value="Unassembled WGS sequence"/>
</dbReference>
<evidence type="ECO:0000256" key="4">
    <source>
        <dbReference type="ARBA" id="ARBA00023315"/>
    </source>
</evidence>
<dbReference type="PANTHER" id="PTHR43420:SF44">
    <property type="entry name" value="ACETYLTRANSFERASE YPEA"/>
    <property type="match status" value="1"/>
</dbReference>
<organism evidence="7 8">
    <name type="scientific">Salinibacillus xinjiangensis</name>
    <dbReference type="NCBI Taxonomy" id="1229268"/>
    <lineage>
        <taxon>Bacteria</taxon>
        <taxon>Bacillati</taxon>
        <taxon>Bacillota</taxon>
        <taxon>Bacilli</taxon>
        <taxon>Bacillales</taxon>
        <taxon>Bacillaceae</taxon>
        <taxon>Salinibacillus</taxon>
    </lineage>
</organism>
<evidence type="ECO:0000256" key="2">
    <source>
        <dbReference type="ARBA" id="ARBA00022490"/>
    </source>
</evidence>
<comment type="caution">
    <text evidence="7">The sequence shown here is derived from an EMBL/GenBank/DDBJ whole genome shotgun (WGS) entry which is preliminary data.</text>
</comment>
<feature type="domain" description="N-acetyltransferase" evidence="6">
    <location>
        <begin position="4"/>
        <end position="148"/>
    </location>
</feature>
<dbReference type="GO" id="GO:0005737">
    <property type="term" value="C:cytoplasm"/>
    <property type="evidence" value="ECO:0007669"/>
    <property type="project" value="UniProtKB-SubCell"/>
</dbReference>
<dbReference type="EC" id="2.3.1.266" evidence="5"/>
<dbReference type="PANTHER" id="PTHR43420">
    <property type="entry name" value="ACETYLTRANSFERASE"/>
    <property type="match status" value="1"/>
</dbReference>
<evidence type="ECO:0000313" key="7">
    <source>
        <dbReference type="EMBL" id="MRG87343.1"/>
    </source>
</evidence>
<dbReference type="AlphaFoldDB" id="A0A6G1X8L1"/>
<keyword evidence="8" id="KW-1185">Reference proteome</keyword>
<dbReference type="RefSeq" id="WP_153729238.1">
    <property type="nucleotide sequence ID" value="NZ_WJNH01000009.1"/>
</dbReference>
<dbReference type="InterPro" id="IPR000182">
    <property type="entry name" value="GNAT_dom"/>
</dbReference>
<proteinExistence type="inferred from homology"/>
<comment type="similarity">
    <text evidence="1 5">Belongs to the acetyltransferase family. RimI subfamily.</text>
</comment>
<dbReference type="GO" id="GO:0008999">
    <property type="term" value="F:protein-N-terminal-alanine acetyltransferase activity"/>
    <property type="evidence" value="ECO:0007669"/>
    <property type="project" value="UniProtKB-EC"/>
</dbReference>
<reference evidence="7 8" key="1">
    <citation type="submission" date="2019-11" db="EMBL/GenBank/DDBJ databases">
        <authorList>
            <person name="Li J."/>
        </authorList>
    </citation>
    <scope>NUCLEOTIDE SEQUENCE [LARGE SCALE GENOMIC DNA]</scope>
    <source>
        <strain evidence="7 8">J4</strain>
    </source>
</reference>
<keyword evidence="3 7" id="KW-0808">Transferase</keyword>
<dbReference type="InterPro" id="IPR050680">
    <property type="entry name" value="YpeA/RimI_acetyltransf"/>
</dbReference>
<protein>
    <recommendedName>
        <fullName evidence="5">[Ribosomal protein bS18]-alanine N-acetyltransferase</fullName>
        <ecNumber evidence="5">2.3.1.266</ecNumber>
    </recommendedName>
</protein>
<name>A0A6G1X8L1_9BACI</name>
<dbReference type="NCBIfam" id="TIGR01575">
    <property type="entry name" value="rimI"/>
    <property type="match status" value="1"/>
</dbReference>
<dbReference type="InterPro" id="IPR016181">
    <property type="entry name" value="Acyl_CoA_acyltransferase"/>
</dbReference>
<evidence type="ECO:0000256" key="5">
    <source>
        <dbReference type="RuleBase" id="RU363094"/>
    </source>
</evidence>
<keyword evidence="4" id="KW-0012">Acyltransferase</keyword>
<dbReference type="PROSITE" id="PS51186">
    <property type="entry name" value="GNAT"/>
    <property type="match status" value="1"/>
</dbReference>
<evidence type="ECO:0000256" key="1">
    <source>
        <dbReference type="ARBA" id="ARBA00005395"/>
    </source>
</evidence>
<dbReference type="SUPFAM" id="SSF55729">
    <property type="entry name" value="Acyl-CoA N-acyltransferases (Nat)"/>
    <property type="match status" value="1"/>
</dbReference>
<evidence type="ECO:0000313" key="8">
    <source>
        <dbReference type="Proteomes" id="UP000480185"/>
    </source>
</evidence>
<dbReference type="Gene3D" id="3.40.630.30">
    <property type="match status" value="1"/>
</dbReference>
<comment type="subcellular location">
    <subcellularLocation>
        <location evidence="5">Cytoplasm</location>
    </subcellularLocation>
</comment>
<dbReference type="OrthoDB" id="9794566at2"/>
<accession>A0A6G1X8L1</accession>
<dbReference type="EMBL" id="WJNH01000009">
    <property type="protein sequence ID" value="MRG87343.1"/>
    <property type="molecule type" value="Genomic_DNA"/>
</dbReference>
<comment type="catalytic activity">
    <reaction evidence="5">
        <text>N-terminal L-alanyl-[ribosomal protein bS18] + acetyl-CoA = N-terminal N(alpha)-acetyl-L-alanyl-[ribosomal protein bS18] + CoA + H(+)</text>
        <dbReference type="Rhea" id="RHEA:43756"/>
        <dbReference type="Rhea" id="RHEA-COMP:10676"/>
        <dbReference type="Rhea" id="RHEA-COMP:10677"/>
        <dbReference type="ChEBI" id="CHEBI:15378"/>
        <dbReference type="ChEBI" id="CHEBI:57287"/>
        <dbReference type="ChEBI" id="CHEBI:57288"/>
        <dbReference type="ChEBI" id="CHEBI:64718"/>
        <dbReference type="ChEBI" id="CHEBI:83683"/>
        <dbReference type="EC" id="2.3.1.266"/>
    </reaction>
</comment>
<evidence type="ECO:0000256" key="3">
    <source>
        <dbReference type="ARBA" id="ARBA00022679"/>
    </source>
</evidence>
<dbReference type="CDD" id="cd04301">
    <property type="entry name" value="NAT_SF"/>
    <property type="match status" value="1"/>
</dbReference>